<accession>A0A0A9HTW4</accession>
<sequence>MKYISQCFSFICCEKQMNTSVHNILILEPLGLQKDITAGRNSLKFVPS</sequence>
<proteinExistence type="predicted"/>
<reference evidence="1" key="2">
    <citation type="journal article" date="2015" name="Data Brief">
        <title>Shoot transcriptome of the giant reed, Arundo donax.</title>
        <authorList>
            <person name="Barrero R.A."/>
            <person name="Guerrero F.D."/>
            <person name="Moolhuijzen P."/>
            <person name="Goolsby J.A."/>
            <person name="Tidwell J."/>
            <person name="Bellgard S.E."/>
            <person name="Bellgard M.I."/>
        </authorList>
    </citation>
    <scope>NUCLEOTIDE SEQUENCE</scope>
    <source>
        <tissue evidence="1">Shoot tissue taken approximately 20 cm above the soil surface</tissue>
    </source>
</reference>
<protein>
    <submittedName>
        <fullName evidence="1">Uncharacterized protein</fullName>
    </submittedName>
</protein>
<evidence type="ECO:0000313" key="1">
    <source>
        <dbReference type="EMBL" id="JAE39279.1"/>
    </source>
</evidence>
<name>A0A0A9HTW4_ARUDO</name>
<reference evidence="1" key="1">
    <citation type="submission" date="2014-09" db="EMBL/GenBank/DDBJ databases">
        <authorList>
            <person name="Magalhaes I.L.F."/>
            <person name="Oliveira U."/>
            <person name="Santos F.R."/>
            <person name="Vidigal T.H.D.A."/>
            <person name="Brescovit A.D."/>
            <person name="Santos A.J."/>
        </authorList>
    </citation>
    <scope>NUCLEOTIDE SEQUENCE</scope>
    <source>
        <tissue evidence="1">Shoot tissue taken approximately 20 cm above the soil surface</tissue>
    </source>
</reference>
<dbReference type="EMBL" id="GBRH01158617">
    <property type="protein sequence ID" value="JAE39279.1"/>
    <property type="molecule type" value="Transcribed_RNA"/>
</dbReference>
<organism evidence="1">
    <name type="scientific">Arundo donax</name>
    <name type="common">Giant reed</name>
    <name type="synonym">Donax arundinaceus</name>
    <dbReference type="NCBI Taxonomy" id="35708"/>
    <lineage>
        <taxon>Eukaryota</taxon>
        <taxon>Viridiplantae</taxon>
        <taxon>Streptophyta</taxon>
        <taxon>Embryophyta</taxon>
        <taxon>Tracheophyta</taxon>
        <taxon>Spermatophyta</taxon>
        <taxon>Magnoliopsida</taxon>
        <taxon>Liliopsida</taxon>
        <taxon>Poales</taxon>
        <taxon>Poaceae</taxon>
        <taxon>PACMAD clade</taxon>
        <taxon>Arundinoideae</taxon>
        <taxon>Arundineae</taxon>
        <taxon>Arundo</taxon>
    </lineage>
</organism>
<dbReference type="AlphaFoldDB" id="A0A0A9HTW4"/>